<evidence type="ECO:0000256" key="1">
    <source>
        <dbReference type="SAM" id="SignalP"/>
    </source>
</evidence>
<evidence type="ECO:0000313" key="5">
    <source>
        <dbReference type="Proteomes" id="UP000199280"/>
    </source>
</evidence>
<evidence type="ECO:0000313" key="3">
    <source>
        <dbReference type="EMBL" id="SEJ82318.1"/>
    </source>
</evidence>
<dbReference type="EMBL" id="FJNB01000023">
    <property type="protein sequence ID" value="CZR07882.1"/>
    <property type="molecule type" value="Genomic_DNA"/>
</dbReference>
<dbReference type="STRING" id="640938.TR210_2498"/>
<organism evidence="2 4">
    <name type="scientific">Trichococcus ilyis</name>
    <dbReference type="NCBI Taxonomy" id="640938"/>
    <lineage>
        <taxon>Bacteria</taxon>
        <taxon>Bacillati</taxon>
        <taxon>Bacillota</taxon>
        <taxon>Bacilli</taxon>
        <taxon>Lactobacillales</taxon>
        <taxon>Carnobacteriaceae</taxon>
        <taxon>Trichococcus</taxon>
    </lineage>
</organism>
<dbReference type="PROSITE" id="PS51257">
    <property type="entry name" value="PROKAR_LIPOPROTEIN"/>
    <property type="match status" value="1"/>
</dbReference>
<dbReference type="Proteomes" id="UP000076878">
    <property type="component" value="Unassembled WGS sequence"/>
</dbReference>
<reference evidence="2 4" key="1">
    <citation type="submission" date="2016-02" db="EMBL/GenBank/DDBJ databases">
        <authorList>
            <person name="Wen L."/>
            <person name="He K."/>
            <person name="Yang H."/>
        </authorList>
    </citation>
    <scope>NUCLEOTIDE SEQUENCE [LARGE SCALE GENOMIC DNA]</scope>
    <source>
        <strain evidence="2">Trichococcus_R210</strain>
    </source>
</reference>
<evidence type="ECO:0000313" key="2">
    <source>
        <dbReference type="EMBL" id="CZR07882.1"/>
    </source>
</evidence>
<protein>
    <submittedName>
        <fullName evidence="2">Uncharacterized protein</fullName>
    </submittedName>
</protein>
<keyword evidence="1" id="KW-0732">Signal</keyword>
<feature type="signal peptide" evidence="1">
    <location>
        <begin position="1"/>
        <end position="18"/>
    </location>
</feature>
<reference evidence="3 5" key="2">
    <citation type="submission" date="2016-10" db="EMBL/GenBank/DDBJ databases">
        <authorList>
            <person name="Varghese N."/>
            <person name="Submissions S."/>
        </authorList>
    </citation>
    <scope>NUCLEOTIDE SEQUENCE [LARGE SCALE GENOMIC DNA]</scope>
    <source>
        <strain evidence="3 5">DSM 22150</strain>
    </source>
</reference>
<sequence>MKKRIGYVLLLSLFFLFAACGTTVKDPLELVGKTFSVENLRTNKDYATVTFTAEEEKIYATGLAENGETLASEVVEVAEEPDETDYYLVEWGEKTYYAGRIEDDVYFWFTHNPDEIGSTAKNEYVLKLTEED</sequence>
<keyword evidence="5" id="KW-1185">Reference proteome</keyword>
<dbReference type="Proteomes" id="UP000199280">
    <property type="component" value="Unassembled WGS sequence"/>
</dbReference>
<evidence type="ECO:0000313" key="4">
    <source>
        <dbReference type="Proteomes" id="UP000076878"/>
    </source>
</evidence>
<dbReference type="RefSeq" id="WP_068624274.1">
    <property type="nucleotide sequence ID" value="NZ_FJNB01000023.1"/>
</dbReference>
<feature type="chain" id="PRO_5038857455" evidence="1">
    <location>
        <begin position="19"/>
        <end position="132"/>
    </location>
</feature>
<proteinExistence type="predicted"/>
<gene>
    <name evidence="3" type="ORF">SAMN05216375_12917</name>
    <name evidence="2" type="ORF">TR210_2498</name>
</gene>
<accession>A0A143Z5D9</accession>
<dbReference type="AlphaFoldDB" id="A0A143Z5D9"/>
<dbReference type="EMBL" id="FNYT01000029">
    <property type="protein sequence ID" value="SEJ82318.1"/>
    <property type="molecule type" value="Genomic_DNA"/>
</dbReference>
<name>A0A143Z5D9_9LACT</name>